<dbReference type="RefSeq" id="WP_161261761.1">
    <property type="nucleotide sequence ID" value="NZ_JAFBDC010000005.1"/>
</dbReference>
<keyword evidence="7" id="KW-1185">Reference proteome</keyword>
<dbReference type="PANTHER" id="PTHR37323:SF1">
    <property type="entry name" value="L-ORNITHINE N(ALPHA)-ACYLTRANSFERASE"/>
    <property type="match status" value="1"/>
</dbReference>
<dbReference type="OrthoDB" id="1113830at2"/>
<evidence type="ECO:0000256" key="5">
    <source>
        <dbReference type="ARBA" id="ARBA00023315"/>
    </source>
</evidence>
<dbReference type="InterPro" id="IPR052351">
    <property type="entry name" value="Ornithine_N-alpha-AT"/>
</dbReference>
<dbReference type="Gene3D" id="3.40.630.30">
    <property type="match status" value="1"/>
</dbReference>
<dbReference type="Proteomes" id="UP000471031">
    <property type="component" value="Unassembled WGS sequence"/>
</dbReference>
<dbReference type="AlphaFoldDB" id="A0A845LCA8"/>
<dbReference type="GO" id="GO:0006629">
    <property type="term" value="P:lipid metabolic process"/>
    <property type="evidence" value="ECO:0007669"/>
    <property type="project" value="UniProtKB-KW"/>
</dbReference>
<keyword evidence="2" id="KW-0444">Lipid biosynthesis</keyword>
<dbReference type="InterPro" id="IPR016181">
    <property type="entry name" value="Acyl_CoA_acyltransferase"/>
</dbReference>
<gene>
    <name evidence="6" type="ORF">GTO89_09140</name>
</gene>
<dbReference type="GO" id="GO:0016746">
    <property type="term" value="F:acyltransferase activity"/>
    <property type="evidence" value="ECO:0007669"/>
    <property type="project" value="UniProtKB-KW"/>
</dbReference>
<keyword evidence="5" id="KW-0012">Acyltransferase</keyword>
<evidence type="ECO:0000256" key="1">
    <source>
        <dbReference type="ARBA" id="ARBA00005189"/>
    </source>
</evidence>
<sequence>MNRTVVPVARRAALQVKLAQRADEIEQALRLRYQVFVEELGNRHLYDASGIERDAYDAYCDHLIVTDADRDCVVGAYRLLPGYRVMEHIGFYSETEFDLSAFRAVKGLTLELGRSCVAPEYRNGTVIQRLWEGIADYLQLHSHRYLIGCVSLPGQDVDAVSELYSLLWKKGVVTERFGICPLASHRIAGLRQVDIAYSEKEMNRRLPPLLKGYQWLGAEIAGEPAYDPIFRTTDFFVVLETANVARRYQRHFLR</sequence>
<evidence type="ECO:0000256" key="4">
    <source>
        <dbReference type="ARBA" id="ARBA00023098"/>
    </source>
</evidence>
<dbReference type="PANTHER" id="PTHR37323">
    <property type="entry name" value="GCN5-RELATED N-ACETYLTRANSFERASE"/>
    <property type="match status" value="1"/>
</dbReference>
<dbReference type="SUPFAM" id="SSF55729">
    <property type="entry name" value="Acyl-CoA N-acyltransferases (Nat)"/>
    <property type="match status" value="1"/>
</dbReference>
<comment type="caution">
    <text evidence="6">The sequence shown here is derived from an EMBL/GenBank/DDBJ whole genome shotgun (WGS) entry which is preliminary data.</text>
</comment>
<dbReference type="Pfam" id="PF13444">
    <property type="entry name" value="Acetyltransf_5"/>
    <property type="match status" value="1"/>
</dbReference>
<evidence type="ECO:0000256" key="2">
    <source>
        <dbReference type="ARBA" id="ARBA00022516"/>
    </source>
</evidence>
<dbReference type="EMBL" id="WXEX01000006">
    <property type="protein sequence ID" value="MZP43201.1"/>
    <property type="molecule type" value="Genomic_DNA"/>
</dbReference>
<name>A0A845LCA8_HELGE</name>
<organism evidence="6 7">
    <name type="scientific">Heliomicrobium gestii</name>
    <name type="common">Heliobacterium gestii</name>
    <dbReference type="NCBI Taxonomy" id="2699"/>
    <lineage>
        <taxon>Bacteria</taxon>
        <taxon>Bacillati</taxon>
        <taxon>Bacillota</taxon>
        <taxon>Clostridia</taxon>
        <taxon>Eubacteriales</taxon>
        <taxon>Heliobacteriaceae</taxon>
        <taxon>Heliomicrobium</taxon>
    </lineage>
</organism>
<comment type="pathway">
    <text evidence="1">Lipid metabolism.</text>
</comment>
<keyword evidence="3 6" id="KW-0808">Transferase</keyword>
<evidence type="ECO:0000256" key="3">
    <source>
        <dbReference type="ARBA" id="ARBA00022679"/>
    </source>
</evidence>
<evidence type="ECO:0000313" key="6">
    <source>
        <dbReference type="EMBL" id="MZP43201.1"/>
    </source>
</evidence>
<protein>
    <submittedName>
        <fullName evidence="6">GNAT family N-acetyltransferase</fullName>
    </submittedName>
</protein>
<proteinExistence type="predicted"/>
<accession>A0A845LCA8</accession>
<keyword evidence="4" id="KW-0443">Lipid metabolism</keyword>
<reference evidence="6 7" key="1">
    <citation type="submission" date="2020-01" db="EMBL/GenBank/DDBJ databases">
        <title>Whole genome sequence of Heliobacterium gestii DSM 11169.</title>
        <authorList>
            <person name="Kyndt J.A."/>
            <person name="Meyer T.E."/>
        </authorList>
    </citation>
    <scope>NUCLEOTIDE SEQUENCE [LARGE SCALE GENOMIC DNA]</scope>
    <source>
        <strain evidence="6 7">DSM 11169</strain>
    </source>
</reference>
<evidence type="ECO:0000313" key="7">
    <source>
        <dbReference type="Proteomes" id="UP000471031"/>
    </source>
</evidence>